<comment type="caution">
    <text evidence="1">The sequence shown here is derived from an EMBL/GenBank/DDBJ whole genome shotgun (WGS) entry which is preliminary data.</text>
</comment>
<keyword evidence="2" id="KW-1185">Reference proteome</keyword>
<protein>
    <submittedName>
        <fullName evidence="1">GLPGLI family protein</fullName>
    </submittedName>
</protein>
<dbReference type="NCBIfam" id="TIGR01200">
    <property type="entry name" value="GLPGLI"/>
    <property type="match status" value="1"/>
</dbReference>
<gene>
    <name evidence="1" type="ORF">ROI90_14810</name>
</gene>
<name>A0ABU3TJZ0_9BACT</name>
<evidence type="ECO:0000313" key="1">
    <source>
        <dbReference type="EMBL" id="MDU0371675.1"/>
    </source>
</evidence>
<proteinExistence type="predicted"/>
<dbReference type="Proteomes" id="UP001250698">
    <property type="component" value="Unassembled WGS sequence"/>
</dbReference>
<reference evidence="1 2" key="1">
    <citation type="submission" date="2023-10" db="EMBL/GenBank/DDBJ databases">
        <title>Hymenobacter endophyticus sp. nov., an isolate from the leaf tissues of wheat.</title>
        <authorList>
            <person name="Dai Y."/>
        </authorList>
    </citation>
    <scope>NUCLEOTIDE SEQUENCE [LARGE SCALE GENOMIC DNA]</scope>
    <source>
        <strain evidence="1 2">ZK17L-C2</strain>
    </source>
</reference>
<accession>A0ABU3TJZ0</accession>
<dbReference type="Pfam" id="PF09697">
    <property type="entry name" value="Porph_ging"/>
    <property type="match status" value="1"/>
</dbReference>
<sequence length="214" mass="24807">MTSVINSDYSKFESKNSHLADSIVFSPSFDQSSLNALASHNTTFTYKIYKYNNNIIFYFDKIDQKIFKIKQDNIPMKWTILPEKRIISGYSCQKATTEYGGRKWQAWFSKEIPTPDGPYKFSGLPGLIIEVAAIKRSYNFQLIKLKEAGYNGRPDLPVNAIETSLSQYIKAKSDYFYNGVGQMTKRNSPNNYNKEMEEYKQKQAKKNDLIELKY</sequence>
<evidence type="ECO:0000313" key="2">
    <source>
        <dbReference type="Proteomes" id="UP001250698"/>
    </source>
</evidence>
<dbReference type="InterPro" id="IPR005901">
    <property type="entry name" value="GLPGLI"/>
</dbReference>
<dbReference type="RefSeq" id="WP_315999135.1">
    <property type="nucleotide sequence ID" value="NZ_JAWDJT010000010.1"/>
</dbReference>
<dbReference type="EMBL" id="JAWDJT010000010">
    <property type="protein sequence ID" value="MDU0371675.1"/>
    <property type="molecule type" value="Genomic_DNA"/>
</dbReference>
<organism evidence="1 2">
    <name type="scientific">Hymenobacter endophyticus</name>
    <dbReference type="NCBI Taxonomy" id="3076335"/>
    <lineage>
        <taxon>Bacteria</taxon>
        <taxon>Pseudomonadati</taxon>
        <taxon>Bacteroidota</taxon>
        <taxon>Cytophagia</taxon>
        <taxon>Cytophagales</taxon>
        <taxon>Hymenobacteraceae</taxon>
        <taxon>Hymenobacter</taxon>
    </lineage>
</organism>